<dbReference type="InterPro" id="IPR011009">
    <property type="entry name" value="Kinase-like_dom_sf"/>
</dbReference>
<evidence type="ECO:0000259" key="7">
    <source>
        <dbReference type="PROSITE" id="PS50011"/>
    </source>
</evidence>
<gene>
    <name evidence="8" type="ORF">ALMOND_2B014158</name>
</gene>
<evidence type="ECO:0000256" key="4">
    <source>
        <dbReference type="ARBA" id="ARBA00022840"/>
    </source>
</evidence>
<organism evidence="8 9">
    <name type="scientific">Prunus dulcis</name>
    <name type="common">Almond</name>
    <name type="synonym">Amygdalus dulcis</name>
    <dbReference type="NCBI Taxonomy" id="3755"/>
    <lineage>
        <taxon>Eukaryota</taxon>
        <taxon>Viridiplantae</taxon>
        <taxon>Streptophyta</taxon>
        <taxon>Embryophyta</taxon>
        <taxon>Tracheophyta</taxon>
        <taxon>Spermatophyta</taxon>
        <taxon>Magnoliopsida</taxon>
        <taxon>eudicotyledons</taxon>
        <taxon>Gunneridae</taxon>
        <taxon>Pentapetalae</taxon>
        <taxon>rosids</taxon>
        <taxon>fabids</taxon>
        <taxon>Rosales</taxon>
        <taxon>Rosaceae</taxon>
        <taxon>Amygdaloideae</taxon>
        <taxon>Amygdaleae</taxon>
        <taxon>Prunus</taxon>
    </lineage>
</organism>
<protein>
    <submittedName>
        <fullName evidence="8">PREDICTED: mitogen-activated kinase</fullName>
    </submittedName>
</protein>
<feature type="binding site" evidence="5">
    <location>
        <position position="36"/>
    </location>
    <ligand>
        <name>ATP</name>
        <dbReference type="ChEBI" id="CHEBI:30616"/>
    </ligand>
</feature>
<dbReference type="PANTHER" id="PTHR48011">
    <property type="entry name" value="CCR4-NOT TRANSCRIPTIONAL COMPLEX SUBUNIT CAF120-RELATED"/>
    <property type="match status" value="1"/>
</dbReference>
<dbReference type="CDD" id="cd06606">
    <property type="entry name" value="STKc_MAPKKK"/>
    <property type="match status" value="1"/>
</dbReference>
<comment type="similarity">
    <text evidence="6">Belongs to the protein kinase superfamily.</text>
</comment>
<dbReference type="Gene3D" id="1.10.510.10">
    <property type="entry name" value="Transferase(Phosphotransferase) domain 1"/>
    <property type="match status" value="1"/>
</dbReference>
<evidence type="ECO:0000256" key="5">
    <source>
        <dbReference type="PROSITE-ProRule" id="PRU10141"/>
    </source>
</evidence>
<evidence type="ECO:0000256" key="6">
    <source>
        <dbReference type="RuleBase" id="RU000304"/>
    </source>
</evidence>
<dbReference type="Gene3D" id="3.30.200.20">
    <property type="entry name" value="Phosphorylase Kinase, domain 1"/>
    <property type="match status" value="1"/>
</dbReference>
<feature type="domain" description="Protein kinase" evidence="7">
    <location>
        <begin position="3"/>
        <end position="262"/>
    </location>
</feature>
<reference evidence="9" key="1">
    <citation type="journal article" date="2020" name="Plant J.">
        <title>Transposons played a major role in the diversification between the closely related almond and peach genomes: results from the almond genome sequence.</title>
        <authorList>
            <person name="Alioto T."/>
            <person name="Alexiou K.G."/>
            <person name="Bardil A."/>
            <person name="Barteri F."/>
            <person name="Castanera R."/>
            <person name="Cruz F."/>
            <person name="Dhingra A."/>
            <person name="Duval H."/>
            <person name="Fernandez I Marti A."/>
            <person name="Frias L."/>
            <person name="Galan B."/>
            <person name="Garcia J.L."/>
            <person name="Howad W."/>
            <person name="Gomez-Garrido J."/>
            <person name="Gut M."/>
            <person name="Julca I."/>
            <person name="Morata J."/>
            <person name="Puigdomenech P."/>
            <person name="Ribeca P."/>
            <person name="Rubio Cabetas M.J."/>
            <person name="Vlasova A."/>
            <person name="Wirthensohn M."/>
            <person name="Garcia-Mas J."/>
            <person name="Gabaldon T."/>
            <person name="Casacuberta J.M."/>
            <person name="Arus P."/>
        </authorList>
    </citation>
    <scope>NUCLEOTIDE SEQUENCE [LARGE SCALE GENOMIC DNA]</scope>
    <source>
        <strain evidence="9">cv. Texas</strain>
    </source>
</reference>
<dbReference type="OMA" id="DQIGSCP"/>
<evidence type="ECO:0000256" key="1">
    <source>
        <dbReference type="ARBA" id="ARBA00022679"/>
    </source>
</evidence>
<accession>A0A5E4E1M2</accession>
<proteinExistence type="inferred from homology"/>
<dbReference type="InterPro" id="IPR017441">
    <property type="entry name" value="Protein_kinase_ATP_BS"/>
</dbReference>
<dbReference type="SMART" id="SM00220">
    <property type="entry name" value="S_TKc"/>
    <property type="match status" value="1"/>
</dbReference>
<keyword evidence="6" id="KW-0723">Serine/threonine-protein kinase</keyword>
<evidence type="ECO:0000256" key="2">
    <source>
        <dbReference type="ARBA" id="ARBA00022741"/>
    </source>
</evidence>
<dbReference type="GO" id="GO:0004674">
    <property type="term" value="F:protein serine/threonine kinase activity"/>
    <property type="evidence" value="ECO:0007669"/>
    <property type="project" value="UniProtKB-KW"/>
</dbReference>
<sequence length="349" mass="38753">MAWVRGKEIGRGSFATIYTAKPKNPSSQLPPLMAVKSAESYYSASVENEKRILDQIGSCPQIIRCFGDDRTVEDGEEFYNLMLEYATGGTLADELKRNGGRLAEADVRRHTNSVLKGLGFVHAKGFVHCDVKLQNVLVFDNGVAKIADFGLAKKAGEAELKAEVRGTPLYMAPESVNDNEYESSADVWAVGCLVAEMASGKPVWHHSPGANIFKLLMRIGGDELPQIPEDLCEEGKDFLEKCFVKDPRKRWTAEMLLSHPFVSNYDAVLLEETKLSPSPRGPFDFPDWVSMASSEISSDFEDFFGKNDLNSGSDWSSRQSSIPAEDRLRQLATEETPYWSFSGDWVTVL</sequence>
<dbReference type="GO" id="GO:0007165">
    <property type="term" value="P:signal transduction"/>
    <property type="evidence" value="ECO:0007669"/>
    <property type="project" value="TreeGrafter"/>
</dbReference>
<dbReference type="Proteomes" id="UP000327085">
    <property type="component" value="Chromosome 7"/>
</dbReference>
<evidence type="ECO:0000313" key="8">
    <source>
        <dbReference type="EMBL" id="VVA09485.1"/>
    </source>
</evidence>
<keyword evidence="2 5" id="KW-0547">Nucleotide-binding</keyword>
<dbReference type="PROSITE" id="PS00107">
    <property type="entry name" value="PROTEIN_KINASE_ATP"/>
    <property type="match status" value="1"/>
</dbReference>
<dbReference type="SUPFAM" id="SSF56112">
    <property type="entry name" value="Protein kinase-like (PK-like)"/>
    <property type="match status" value="1"/>
</dbReference>
<dbReference type="GO" id="GO:0005524">
    <property type="term" value="F:ATP binding"/>
    <property type="evidence" value="ECO:0007669"/>
    <property type="project" value="UniProtKB-UniRule"/>
</dbReference>
<dbReference type="InterPro" id="IPR052751">
    <property type="entry name" value="Plant_MAPKKK"/>
</dbReference>
<dbReference type="FunCoup" id="A0A5E4E1M2">
    <property type="interactions" value="398"/>
</dbReference>
<evidence type="ECO:0000256" key="3">
    <source>
        <dbReference type="ARBA" id="ARBA00022777"/>
    </source>
</evidence>
<dbReference type="InterPro" id="IPR008271">
    <property type="entry name" value="Ser/Thr_kinase_AS"/>
</dbReference>
<dbReference type="PANTHER" id="PTHR48011:SF18">
    <property type="entry name" value="MITOGEN-ACTIVATED PROTEIN KINASE KINASE KINASE 19-RELATED"/>
    <property type="match status" value="1"/>
</dbReference>
<dbReference type="PROSITE" id="PS00108">
    <property type="entry name" value="PROTEIN_KINASE_ST"/>
    <property type="match status" value="1"/>
</dbReference>
<dbReference type="InParanoid" id="A0A5E4E1M2"/>
<keyword evidence="4 5" id="KW-0067">ATP-binding</keyword>
<dbReference type="AlphaFoldDB" id="A0A5E4E1M2"/>
<keyword evidence="3 8" id="KW-0418">Kinase</keyword>
<evidence type="ECO:0000313" key="9">
    <source>
        <dbReference type="Proteomes" id="UP000327085"/>
    </source>
</evidence>
<keyword evidence="1" id="KW-0808">Transferase</keyword>
<dbReference type="EMBL" id="CABIKO010000001">
    <property type="protein sequence ID" value="VVA09485.1"/>
    <property type="molecule type" value="Genomic_DNA"/>
</dbReference>
<dbReference type="Gramene" id="VVA09485">
    <property type="protein sequence ID" value="VVA09485"/>
    <property type="gene ID" value="Prudul26B014158"/>
</dbReference>
<name>A0A5E4E1M2_PRUDU</name>
<dbReference type="Pfam" id="PF00069">
    <property type="entry name" value="Pkinase"/>
    <property type="match status" value="1"/>
</dbReference>
<dbReference type="PROSITE" id="PS50011">
    <property type="entry name" value="PROTEIN_KINASE_DOM"/>
    <property type="match status" value="1"/>
</dbReference>
<dbReference type="InterPro" id="IPR000719">
    <property type="entry name" value="Prot_kinase_dom"/>
</dbReference>